<dbReference type="AlphaFoldDB" id="U2JDT4"/>
<dbReference type="Proteomes" id="UP000016617">
    <property type="component" value="Unassembled WGS sequence"/>
</dbReference>
<keyword evidence="2" id="KW-0812">Transmembrane</keyword>
<dbReference type="HOGENOM" id="CLU_352991_0_0_9"/>
<evidence type="ECO:0000313" key="4">
    <source>
        <dbReference type="Proteomes" id="UP000016617"/>
    </source>
</evidence>
<reference evidence="3 4" key="1">
    <citation type="submission" date="2013-06" db="EMBL/GenBank/DDBJ databases">
        <authorList>
            <person name="Weinstock G."/>
            <person name="Sodergren E."/>
            <person name="Lobos E.A."/>
            <person name="Fulton L."/>
            <person name="Fulton R."/>
            <person name="Courtney L."/>
            <person name="Fronick C."/>
            <person name="O'Laughlin M."/>
            <person name="Godfrey J."/>
            <person name="Wilson R.M."/>
            <person name="Miner T."/>
            <person name="Farmer C."/>
            <person name="Delehaunty K."/>
            <person name="Cordes M."/>
            <person name="Minx P."/>
            <person name="Tomlinson C."/>
            <person name="Chen J."/>
            <person name="Wollam A."/>
            <person name="Pepin K.H."/>
            <person name="Bhonagiri V."/>
            <person name="Zhang X."/>
            <person name="Warren W."/>
            <person name="Mitreva M."/>
            <person name="Mardis E.R."/>
            <person name="Wilson R.K."/>
        </authorList>
    </citation>
    <scope>NUCLEOTIDE SEQUENCE [LARGE SCALE GENOMIC DNA]</scope>
    <source>
        <strain evidence="3 4">W1703</strain>
    </source>
</reference>
<feature type="transmembrane region" description="Helical" evidence="2">
    <location>
        <begin position="69"/>
        <end position="93"/>
    </location>
</feature>
<feature type="transmembrane region" description="Helical" evidence="2">
    <location>
        <begin position="210"/>
        <end position="234"/>
    </location>
</feature>
<evidence type="ECO:0000256" key="1">
    <source>
        <dbReference type="SAM" id="Coils"/>
    </source>
</evidence>
<keyword evidence="2" id="KW-0472">Membrane</keyword>
<proteinExistence type="predicted"/>
<gene>
    <name evidence="3" type="ORF">HMPREF1557_00516</name>
</gene>
<dbReference type="EMBL" id="AWVA01000027">
    <property type="protein sequence ID" value="ERJ77955.1"/>
    <property type="molecule type" value="Genomic_DNA"/>
</dbReference>
<evidence type="ECO:0000313" key="3">
    <source>
        <dbReference type="EMBL" id="ERJ77955.1"/>
    </source>
</evidence>
<feature type="transmembrane region" description="Helical" evidence="2">
    <location>
        <begin position="14"/>
        <end position="32"/>
    </location>
</feature>
<accession>U2JDT4</accession>
<feature type="transmembrane region" description="Helical" evidence="2">
    <location>
        <begin position="39"/>
        <end position="57"/>
    </location>
</feature>
<organism evidence="3 4">
    <name type="scientific">Streptococcus sobrinus W1703</name>
    <dbReference type="NCBI Taxonomy" id="1227275"/>
    <lineage>
        <taxon>Bacteria</taxon>
        <taxon>Bacillati</taxon>
        <taxon>Bacillota</taxon>
        <taxon>Bacilli</taxon>
        <taxon>Lactobacillales</taxon>
        <taxon>Streptococcaceae</taxon>
        <taxon>Streptococcus</taxon>
    </lineage>
</organism>
<sequence>MSFGIVKLKNGGEIVFSFLILIWLILLLVWLFGKTRPTFRDWFPFLFFIYLFLLLLMNQENLFGNFNFIQWLLFILFVISIISDFLNGIRYLLQRTKITKTLLKYYDKVKRYLFWEKISEFSSFLIVVIILLLVWIQKSTMVNILGNKFKYSIPIINLVKKSNLEIFGFVVAILSIYGIYLGFLQYLTSDIKEDIYLGQSKMQFLTKDSFWYHVTQSKLFFLLLLATIIIPIFVKMNLFYVKDLEILWQTIYLLLLIIYIFLLDLNLYIIRVVLLVKNNDDNVFKANIRRSWQQKYTEIFWQGYNRKENLRIYHLLQADLKKVNDNERLSFIQNIFEEDHFNNSKLFSTIWMKVTSNYRIKNTQKLKNLIETILFTDRIWLKTYKERIADDISKEWYNFYNYYKSFVLKKWEFLFQINDSTVKSYEALNPLLKNDEEIFEKILQKSLYDDRIINLEMDERHRGVIDKVTYEISRNSILKKLFDYKCELINEVKNLNNLEKEMEKSTRKINADSIENFTELQKQFLKKLEEYRWKKILQVKAKFNSKTNLPSSDIIITSYDDSSIDDYDNSNLYSRVFLERIISQFDESLYQSMNSIYKILYHLYNTSNVDSNWEIDWLIEKLNAPVEVVASEVIKHVFEDKRKFGIDILKNYDNKFQNKLWKHYTLYKKKEDLDNLILMGEKRYTILHGGGSFQQIPVNRRETFKQRKKRLKLKVVENQLLCDFVLLNDLNKDSSKYFHWIKKVNEDIISILNKHNNIECEKIVNGTLKLFDTSELVTADELRNLFIDIEIQDEMF</sequence>
<keyword evidence="1" id="KW-0175">Coiled coil</keyword>
<name>U2JDT4_9STRE</name>
<protein>
    <submittedName>
        <fullName evidence="3">Uncharacterized protein</fullName>
    </submittedName>
</protein>
<keyword evidence="2" id="KW-1133">Transmembrane helix</keyword>
<evidence type="ECO:0000256" key="2">
    <source>
        <dbReference type="SAM" id="Phobius"/>
    </source>
</evidence>
<feature type="transmembrane region" description="Helical" evidence="2">
    <location>
        <begin position="246"/>
        <end position="269"/>
    </location>
</feature>
<feature type="transmembrane region" description="Helical" evidence="2">
    <location>
        <begin position="166"/>
        <end position="189"/>
    </location>
</feature>
<feature type="transmembrane region" description="Helical" evidence="2">
    <location>
        <begin position="114"/>
        <end position="136"/>
    </location>
</feature>
<feature type="coiled-coil region" evidence="1">
    <location>
        <begin position="481"/>
        <end position="515"/>
    </location>
</feature>
<dbReference type="PATRIC" id="fig|1227275.3.peg.453"/>
<comment type="caution">
    <text evidence="3">The sequence shown here is derived from an EMBL/GenBank/DDBJ whole genome shotgun (WGS) entry which is preliminary data.</text>
</comment>